<sequence>RFSFTFSSLNGKPETALSVQYVNKHFNMAALASLPRLNLEDLDDWQCEKNFRFNKNDMSSVFAALRIPEYYQAEQRTKASGMEALMILLRRLAYPNRSCDLILDDMVPPKNIFIKSPQQDIFLISSKSMGFIWKTLHSIYHLSRPNDLRLETCALISLQCECYDSIRM</sequence>
<accession>A0A6S7J0R4</accession>
<reference evidence="1" key="1">
    <citation type="submission" date="2020-04" db="EMBL/GenBank/DDBJ databases">
        <authorList>
            <person name="Alioto T."/>
            <person name="Alioto T."/>
            <person name="Gomez Garrido J."/>
        </authorList>
    </citation>
    <scope>NUCLEOTIDE SEQUENCE</scope>
    <source>
        <strain evidence="1">A484AB</strain>
    </source>
</reference>
<evidence type="ECO:0000313" key="1">
    <source>
        <dbReference type="EMBL" id="CAB4022699.1"/>
    </source>
</evidence>
<dbReference type="EMBL" id="CACRXK020012103">
    <property type="protein sequence ID" value="CAB4022699.1"/>
    <property type="molecule type" value="Genomic_DNA"/>
</dbReference>
<dbReference type="AlphaFoldDB" id="A0A6S7J0R4"/>
<dbReference type="PANTHER" id="PTHR34615">
    <property type="entry name" value="PX DOMAIN-CONTAINING PROTEIN"/>
    <property type="match status" value="1"/>
</dbReference>
<dbReference type="OrthoDB" id="5974804at2759"/>
<proteinExistence type="predicted"/>
<name>A0A6S7J0R4_PARCT</name>
<feature type="non-terminal residue" evidence="1">
    <location>
        <position position="1"/>
    </location>
</feature>
<protein>
    <submittedName>
        <fullName evidence="1">Uncharacterized protein</fullName>
    </submittedName>
</protein>
<evidence type="ECO:0000313" key="2">
    <source>
        <dbReference type="Proteomes" id="UP001152795"/>
    </source>
</evidence>
<gene>
    <name evidence="1" type="ORF">PACLA_8A080421</name>
</gene>
<organism evidence="1 2">
    <name type="scientific">Paramuricea clavata</name>
    <name type="common">Red gorgonian</name>
    <name type="synonym">Violescent sea-whip</name>
    <dbReference type="NCBI Taxonomy" id="317549"/>
    <lineage>
        <taxon>Eukaryota</taxon>
        <taxon>Metazoa</taxon>
        <taxon>Cnidaria</taxon>
        <taxon>Anthozoa</taxon>
        <taxon>Octocorallia</taxon>
        <taxon>Malacalcyonacea</taxon>
        <taxon>Plexauridae</taxon>
        <taxon>Paramuricea</taxon>
    </lineage>
</organism>
<comment type="caution">
    <text evidence="1">The sequence shown here is derived from an EMBL/GenBank/DDBJ whole genome shotgun (WGS) entry which is preliminary data.</text>
</comment>
<feature type="non-terminal residue" evidence="1">
    <location>
        <position position="168"/>
    </location>
</feature>
<keyword evidence="2" id="KW-1185">Reference proteome</keyword>
<dbReference type="Proteomes" id="UP001152795">
    <property type="component" value="Unassembled WGS sequence"/>
</dbReference>
<dbReference type="PANTHER" id="PTHR34615:SF1">
    <property type="entry name" value="PX DOMAIN-CONTAINING PROTEIN"/>
    <property type="match status" value="1"/>
</dbReference>